<feature type="non-terminal residue" evidence="6">
    <location>
        <position position="1"/>
    </location>
</feature>
<dbReference type="InterPro" id="IPR003410">
    <property type="entry name" value="HYR_dom"/>
</dbReference>
<dbReference type="GO" id="GO:0004553">
    <property type="term" value="F:hydrolase activity, hydrolyzing O-glycosyl compounds"/>
    <property type="evidence" value="ECO:0007669"/>
    <property type="project" value="UniProtKB-ARBA"/>
</dbReference>
<dbReference type="PANTHER" id="PTHR24273:SF32">
    <property type="entry name" value="HYALIN"/>
    <property type="match status" value="1"/>
</dbReference>
<dbReference type="SUPFAM" id="SSF49899">
    <property type="entry name" value="Concanavalin A-like lectins/glucanases"/>
    <property type="match status" value="1"/>
</dbReference>
<feature type="compositionally biased region" description="Polar residues" evidence="4">
    <location>
        <begin position="695"/>
        <end position="706"/>
    </location>
</feature>
<keyword evidence="2" id="KW-0677">Repeat</keyword>
<dbReference type="Pfam" id="PF18962">
    <property type="entry name" value="Por_Secre_tail"/>
    <property type="match status" value="1"/>
</dbReference>
<reference evidence="6 7" key="1">
    <citation type="submission" date="2019-06" db="EMBL/GenBank/DDBJ databases">
        <title>Flavobacteriaceae Paucihalobacterium erythroidium CWB-1, complete genome.</title>
        <authorList>
            <person name="Wu S."/>
        </authorList>
    </citation>
    <scope>NUCLEOTIDE SEQUENCE [LARGE SCALE GENOMIC DNA]</scope>
    <source>
        <strain evidence="6 7">CWB-1</strain>
    </source>
</reference>
<dbReference type="Pfam" id="PF23237">
    <property type="entry name" value="HYR_4C"/>
    <property type="match status" value="1"/>
</dbReference>
<dbReference type="Pfam" id="PF13385">
    <property type="entry name" value="Laminin_G_3"/>
    <property type="match status" value="1"/>
</dbReference>
<comment type="caution">
    <text evidence="6">The sequence shown here is derived from an EMBL/GenBank/DDBJ whole genome shotgun (WGS) entry which is preliminary data.</text>
</comment>
<sequence>TAAADVVTTTSADGTGNCTVAVAITNASFGDNCTGSSIAWTMSGAVTDSGSGQVGTYTFPIGTTTITYTVTDGANLTATDSMTVTVTDNENPTVTAAADVVTTTSADGTGNCTVAVAITNATFGDNCTGSSIAWTMSGAVTDSGSGQVGTYTFPIGTTTITYTVTDGANLTATDSMTVTVTDNENPTVTAAADVVTTTSADGTGNCTVAVAITNATFGDNCTGSSIAWTMSGAVTDSGSGQVGTYTFPIGTTTITYTVTDAANLTATDSMTVTVTDNENPTFVLPLPQANITVECDAIPAPVTLTASDNCGTAIVSFNETRTNGASPFEYTLTRTWTATDTSGNTRTQIQNISVRDTTPPVTPTLTDIVEDCSLIVTPPTTTDSCEGIITGTTSSDLTLDSPGIYEIFWIFTDSAGNSTAPVRQLITIIDEAPVPPTSIALLTLDGCQISGYDDLTIPTAFDFCDNVWIPGTLEDDFEFPFIFTGTQTIIWEFTDSNGNTSFQSQEIILNPLPVDGGALTATYDGNVFNSQVDIGACNLEVVVAMSLTNQSGTIARWERFAVNENVWVEIPGTAGLTSYTATFAPGALVSTYYRAIVQNGSCATSSSQIFVRALPSGEPPTVELLDEDNLYCLGEEVRILATSQIVTIDENTTIAYENGDFNVGQLNTNDPRSWLVDGKVGGWTAGGSSKKPKNWSGTTNNNQENGNIIYRGDGKFGIAYGNYNDKDYKGPDPTTLESPITDLSNAVTASVDFDQAYNLAVGDLAIIEISFDGGATYETLYILHQPGQPAINWWEDGDPDDYLNSTPTFYNFTEDNTSISLQSYLDDDSLDLTQVRIRWTFSGTTDNSAWALDNMTVNSTIFQETEIELTDGIGDPIEDPIYAGETNQAFTITPTTPGIHEYGVTTLINGCRTYDGEGTNLVTVRISYSNAGENIELIGGDCGQNVVQLNAYDNRLTATQNALKGSYTLPVDCIDCDNPGTIPPGDIAGEWTWEFVSGNTCGDGAFSDPNDPNAQFTAEEGTYTLTWTVDGCSDSIEVVIENCNQVDFDGADDYVEFGTNDYQLNNNFSVETWVKLESLAGSQTVLSKRDGNAPNNGIGYDLTVENSGEVVFKYRNASANGRISSLPYKIDNNRWYHLGITYNNSNNQYVLYVDGVLINSAGGTAPGNNNNRALLGAMDNSSTHTESENHFNGWIDEVRIWNTTLTTEQLRLMMNQQITESPTTPGNVQGATVPLDIPNLSWNNLIGYYKMDVANVSCGYLNSTLGNNIRGKLKNITSQLVRSAPIPYTSGSDGVWTNVNTWSNPIYWDIPNGNGINGAAIDWNIVRTAHNISSGDKDITVLGLLVDNNELSIQNSTAPFDETNNGQMLWVTHYLKLDGKIDLVGESQLIQKRYTPTQFHESIFDDNSIGILERDQQGTTNPFNYNYWGSPVQTGLNSFSIGGVLRDGTTTVDEPINRLINWVNSNTAAGGDPTQVSTRWLYAYFDAVGNTYSEWDRLNLGSELSIGLGFTMKGSGNGYDVATFDGTAVQNYVFIGKPNNGRITNNLGASVGGVPNQILLGNPYPSAIDADEFIRDNEGVLADGALLFWEHFAGNSTHILRDYQGGYAVYNLSGGLESTRPPITSDGVEIIGGNGTTKPERYVPVGQGFFVNSSSTGGLVTFKNSQRIGKREGSVAGGNGSIFFRPAGNVENNAEDAVKRVRLRFKSPEGAIKPLLLGFVPNNLANDDVNYGYDAKNRDNYPSDISWLINDEKYAIQGVGDFNEASMYPVGIDLAISGKIEINLNELENFDNEISVYVFDALLDTYTLINEANFTTYLEAGDYFDRFFITFTSERTLTNEEVNSTQNLLYYLFDSKQIYINWSNSYNVNKVELINTLGQTVRTWTQFEVLNNREILIPVDDLSEGVYVVKAQDRDGEIMSKKVIIKQ</sequence>
<accession>A0A506PIQ3</accession>
<dbReference type="Gene3D" id="2.60.120.200">
    <property type="match status" value="1"/>
</dbReference>
<name>A0A506PIQ3_9FLAO</name>
<protein>
    <submittedName>
        <fullName evidence="6">T9SS type A sorting domain-containing protein</fullName>
    </submittedName>
</protein>
<dbReference type="SMART" id="SM00560">
    <property type="entry name" value="LamGL"/>
    <property type="match status" value="1"/>
</dbReference>
<dbReference type="InterPro" id="IPR026444">
    <property type="entry name" value="Secre_tail"/>
</dbReference>
<evidence type="ECO:0000256" key="1">
    <source>
        <dbReference type="ARBA" id="ARBA00022729"/>
    </source>
</evidence>
<gene>
    <name evidence="6" type="ORF">FJ651_06200</name>
</gene>
<keyword evidence="3" id="KW-1015">Disulfide bond</keyword>
<evidence type="ECO:0000313" key="6">
    <source>
        <dbReference type="EMBL" id="TPV33746.1"/>
    </source>
</evidence>
<dbReference type="InterPro" id="IPR057078">
    <property type="entry name" value="HYR-4C"/>
</dbReference>
<feature type="domain" description="HYR" evidence="5">
    <location>
        <begin position="181"/>
        <end position="276"/>
    </location>
</feature>
<feature type="region of interest" description="Disordered" evidence="4">
    <location>
        <begin position="687"/>
        <end position="706"/>
    </location>
</feature>
<dbReference type="PANTHER" id="PTHR24273">
    <property type="entry name" value="FI04643P-RELATED"/>
    <property type="match status" value="1"/>
</dbReference>
<dbReference type="InterPro" id="IPR013320">
    <property type="entry name" value="ConA-like_dom_sf"/>
</dbReference>
<dbReference type="OrthoDB" id="2582440at2"/>
<keyword evidence="1" id="KW-0732">Signal</keyword>
<keyword evidence="7" id="KW-1185">Reference proteome</keyword>
<dbReference type="Proteomes" id="UP000317332">
    <property type="component" value="Unassembled WGS sequence"/>
</dbReference>
<dbReference type="GO" id="GO:0005975">
    <property type="term" value="P:carbohydrate metabolic process"/>
    <property type="evidence" value="ECO:0007669"/>
    <property type="project" value="UniProtKB-ARBA"/>
</dbReference>
<dbReference type="NCBIfam" id="TIGR04183">
    <property type="entry name" value="Por_Secre_tail"/>
    <property type="match status" value="1"/>
</dbReference>
<dbReference type="RefSeq" id="WP_140989612.1">
    <property type="nucleotide sequence ID" value="NZ_VHIQ01000003.1"/>
</dbReference>
<dbReference type="InterPro" id="IPR006558">
    <property type="entry name" value="LamG-like"/>
</dbReference>
<proteinExistence type="predicted"/>
<organism evidence="6 7">
    <name type="scientific">Paucihalobacter ruber</name>
    <dbReference type="NCBI Taxonomy" id="2567861"/>
    <lineage>
        <taxon>Bacteria</taxon>
        <taxon>Pseudomonadati</taxon>
        <taxon>Bacteroidota</taxon>
        <taxon>Flavobacteriia</taxon>
        <taxon>Flavobacteriales</taxon>
        <taxon>Flavobacteriaceae</taxon>
        <taxon>Paucihalobacter</taxon>
    </lineage>
</organism>
<evidence type="ECO:0000313" key="7">
    <source>
        <dbReference type="Proteomes" id="UP000317332"/>
    </source>
</evidence>
<evidence type="ECO:0000256" key="2">
    <source>
        <dbReference type="ARBA" id="ARBA00022737"/>
    </source>
</evidence>
<evidence type="ECO:0000259" key="5">
    <source>
        <dbReference type="PROSITE" id="PS50825"/>
    </source>
</evidence>
<evidence type="ECO:0000256" key="4">
    <source>
        <dbReference type="SAM" id="MobiDB-lite"/>
    </source>
</evidence>
<evidence type="ECO:0000256" key="3">
    <source>
        <dbReference type="ARBA" id="ARBA00023157"/>
    </source>
</evidence>
<dbReference type="PROSITE" id="PS50825">
    <property type="entry name" value="HYR"/>
    <property type="match status" value="1"/>
</dbReference>
<dbReference type="EMBL" id="VHIQ01000003">
    <property type="protein sequence ID" value="TPV33746.1"/>
    <property type="molecule type" value="Genomic_DNA"/>
</dbReference>